<sequence length="59" mass="6785">MFRVWANWCFHTGGLAPFVWPLFWLQCWALCLYNKALGPEHSASALRGRGRRISAFEAS</sequence>
<organism evidence="1 2">
    <name type="scientific">Rattus norvegicus</name>
    <name type="common">Rat</name>
    <dbReference type="NCBI Taxonomy" id="10116"/>
    <lineage>
        <taxon>Eukaryota</taxon>
        <taxon>Metazoa</taxon>
        <taxon>Chordata</taxon>
        <taxon>Craniata</taxon>
        <taxon>Vertebrata</taxon>
        <taxon>Euteleostomi</taxon>
        <taxon>Mammalia</taxon>
        <taxon>Eutheria</taxon>
        <taxon>Euarchontoglires</taxon>
        <taxon>Glires</taxon>
        <taxon>Rodentia</taxon>
        <taxon>Myomorpha</taxon>
        <taxon>Muroidea</taxon>
        <taxon>Muridae</taxon>
        <taxon>Murinae</taxon>
        <taxon>Rattus</taxon>
    </lineage>
</organism>
<evidence type="ECO:0000313" key="1">
    <source>
        <dbReference type="EMBL" id="EDM04033.1"/>
    </source>
</evidence>
<evidence type="ECO:0000313" key="2">
    <source>
        <dbReference type="Proteomes" id="UP000234681"/>
    </source>
</evidence>
<proteinExistence type="predicted"/>
<protein>
    <submittedName>
        <fullName evidence="1">RCG33229</fullName>
    </submittedName>
</protein>
<dbReference type="AlphaFoldDB" id="A6HDC8"/>
<accession>A6HDC8</accession>
<gene>
    <name evidence="1" type="ORF">rCG_33229</name>
</gene>
<reference evidence="1 2" key="1">
    <citation type="submission" date="2005-07" db="EMBL/GenBank/DDBJ databases">
        <authorList>
            <person name="Mural R.J."/>
            <person name="Li P.W."/>
            <person name="Adams M.D."/>
            <person name="Amanatides P.G."/>
            <person name="Baden-Tillson H."/>
            <person name="Barnstead M."/>
            <person name="Chin S.H."/>
            <person name="Dew I."/>
            <person name="Evans C.A."/>
            <person name="Ferriera S."/>
            <person name="Flanigan M."/>
            <person name="Fosler C."/>
            <person name="Glodek A."/>
            <person name="Gu Z."/>
            <person name="Holt R.A."/>
            <person name="Jennings D."/>
            <person name="Kraft C.L."/>
            <person name="Lu F."/>
            <person name="Nguyen T."/>
            <person name="Nusskern D.R."/>
            <person name="Pfannkoch C.M."/>
            <person name="Sitter C."/>
            <person name="Sutton G.G."/>
            <person name="Venter J.C."/>
            <person name="Wang Z."/>
            <person name="Woodage T."/>
            <person name="Zheng X.H."/>
            <person name="Zhong F."/>
        </authorList>
    </citation>
    <scope>NUCLEOTIDE SEQUENCE [LARGE SCALE GENOMIC DNA]</scope>
    <source>
        <strain>BN</strain>
        <strain evidence="2">Sprague-Dawley</strain>
    </source>
</reference>
<dbReference type="Proteomes" id="UP000234681">
    <property type="component" value="Chromosome 10"/>
</dbReference>
<name>A6HDC8_RAT</name>
<dbReference type="EMBL" id="CH473948">
    <property type="protein sequence ID" value="EDM04033.1"/>
    <property type="molecule type" value="Genomic_DNA"/>
</dbReference>